<protein>
    <recommendedName>
        <fullName evidence="9">Threonine/Serine exporter ThrE domain-containing protein</fullName>
    </recommendedName>
</protein>
<dbReference type="EMBL" id="CP009933">
    <property type="protein sequence ID" value="AKA70047.1"/>
    <property type="molecule type" value="Genomic_DNA"/>
</dbReference>
<dbReference type="GO" id="GO:0005886">
    <property type="term" value="C:plasma membrane"/>
    <property type="evidence" value="ECO:0007669"/>
    <property type="project" value="UniProtKB-SubCell"/>
</dbReference>
<dbReference type="AlphaFoldDB" id="A0A0E3M8P1"/>
<keyword evidence="11" id="KW-1185">Reference proteome</keyword>
<keyword evidence="2" id="KW-1003">Cell membrane</keyword>
<feature type="domain" description="Threonine/Serine exporter ThrE" evidence="9">
    <location>
        <begin position="5"/>
        <end position="133"/>
    </location>
</feature>
<evidence type="ECO:0000313" key="10">
    <source>
        <dbReference type="EMBL" id="AKA70047.1"/>
    </source>
</evidence>
<evidence type="ECO:0000256" key="3">
    <source>
        <dbReference type="ARBA" id="ARBA00022519"/>
    </source>
</evidence>
<feature type="transmembrane region" description="Helical" evidence="8">
    <location>
        <begin position="115"/>
        <end position="134"/>
    </location>
</feature>
<keyword evidence="6 8" id="KW-0472">Membrane</keyword>
<gene>
    <name evidence="10" type="ORF">CSCA_2922</name>
</gene>
<name>A0A0E3M8P1_CLOSL</name>
<evidence type="ECO:0000256" key="6">
    <source>
        <dbReference type="ARBA" id="ARBA00023136"/>
    </source>
</evidence>
<dbReference type="InterPro" id="IPR050539">
    <property type="entry name" value="ThrE_Dicarb/AminoAcid_Exp"/>
</dbReference>
<evidence type="ECO:0000256" key="5">
    <source>
        <dbReference type="ARBA" id="ARBA00022989"/>
    </source>
</evidence>
<organism evidence="10 11">
    <name type="scientific">Clostridium scatologenes</name>
    <dbReference type="NCBI Taxonomy" id="1548"/>
    <lineage>
        <taxon>Bacteria</taxon>
        <taxon>Bacillati</taxon>
        <taxon>Bacillota</taxon>
        <taxon>Clostridia</taxon>
        <taxon>Eubacteriales</taxon>
        <taxon>Clostridiaceae</taxon>
        <taxon>Clostridium</taxon>
    </lineage>
</organism>
<evidence type="ECO:0000256" key="2">
    <source>
        <dbReference type="ARBA" id="ARBA00022475"/>
    </source>
</evidence>
<evidence type="ECO:0000313" key="11">
    <source>
        <dbReference type="Proteomes" id="UP000033115"/>
    </source>
</evidence>
<keyword evidence="5 8" id="KW-1133">Transmembrane helix</keyword>
<dbReference type="PANTHER" id="PTHR34390">
    <property type="entry name" value="UPF0442 PROTEIN YJJB-RELATED"/>
    <property type="match status" value="1"/>
</dbReference>
<evidence type="ECO:0000256" key="7">
    <source>
        <dbReference type="ARBA" id="ARBA00034125"/>
    </source>
</evidence>
<dbReference type="Proteomes" id="UP000033115">
    <property type="component" value="Chromosome"/>
</dbReference>
<sequence>MLINIFYTLIATLCFGVLSNIKGKNLIFASLGGGLSWSTYLISSSYFHISNIFSFFIASLLAAAYSEIMARVIKTPVTTFIICAMIPLVPGGGMYNTMFQSVQGNTKESLTLGLQTLYIAGTIAVGVFFISSIAKITTKFGKQNVSKTKQ</sequence>
<evidence type="ECO:0000256" key="4">
    <source>
        <dbReference type="ARBA" id="ARBA00022692"/>
    </source>
</evidence>
<dbReference type="RefSeq" id="WP_029161377.1">
    <property type="nucleotide sequence ID" value="NZ_CP009933.1"/>
</dbReference>
<dbReference type="STRING" id="1548.CSCA_2922"/>
<dbReference type="PANTHER" id="PTHR34390:SF1">
    <property type="entry name" value="SUCCINATE TRANSPORTER SUBUNIT YJJB-RELATED"/>
    <property type="match status" value="1"/>
</dbReference>
<comment type="subcellular location">
    <subcellularLocation>
        <location evidence="1">Cell membrane</location>
        <topology evidence="1">Multi-pass membrane protein</topology>
    </subcellularLocation>
</comment>
<dbReference type="Pfam" id="PF12821">
    <property type="entry name" value="ThrE_2"/>
    <property type="match status" value="1"/>
</dbReference>
<dbReference type="HOGENOM" id="CLU_117642_0_0_9"/>
<dbReference type="GO" id="GO:0015744">
    <property type="term" value="P:succinate transport"/>
    <property type="evidence" value="ECO:0007669"/>
    <property type="project" value="TreeGrafter"/>
</dbReference>
<dbReference type="InterPro" id="IPR024528">
    <property type="entry name" value="ThrE_2"/>
</dbReference>
<dbReference type="KEGG" id="csq:CSCA_2922"/>
<keyword evidence="4 8" id="KW-0812">Transmembrane</keyword>
<feature type="transmembrane region" description="Helical" evidence="8">
    <location>
        <begin position="47"/>
        <end position="65"/>
    </location>
</feature>
<accession>A0A0E3M8P1</accession>
<feature type="transmembrane region" description="Helical" evidence="8">
    <location>
        <begin position="77"/>
        <end position="95"/>
    </location>
</feature>
<evidence type="ECO:0000256" key="8">
    <source>
        <dbReference type="SAM" id="Phobius"/>
    </source>
</evidence>
<proteinExistence type="inferred from homology"/>
<comment type="similarity">
    <text evidence="7">Belongs to the ThrE exporter (TC 2.A.79) family.</text>
</comment>
<evidence type="ECO:0000256" key="1">
    <source>
        <dbReference type="ARBA" id="ARBA00004651"/>
    </source>
</evidence>
<evidence type="ECO:0000259" key="9">
    <source>
        <dbReference type="Pfam" id="PF12821"/>
    </source>
</evidence>
<keyword evidence="3" id="KW-0997">Cell inner membrane</keyword>
<reference evidence="10 11" key="1">
    <citation type="journal article" date="2015" name="J. Biotechnol.">
        <title>Complete genome sequence of a malodorant-producing acetogen, Clostridium scatologenes ATCC 25775(T).</title>
        <authorList>
            <person name="Zhu Z."/>
            <person name="Guo T."/>
            <person name="Zheng H."/>
            <person name="Song T."/>
            <person name="Ouyang P."/>
            <person name="Xie J."/>
        </authorList>
    </citation>
    <scope>NUCLEOTIDE SEQUENCE [LARGE SCALE GENOMIC DNA]</scope>
    <source>
        <strain evidence="10 11">ATCC 25775</strain>
    </source>
</reference>